<dbReference type="PRINTS" id="PR00385">
    <property type="entry name" value="P450"/>
</dbReference>
<feature type="binding site" description="axial binding residue" evidence="5">
    <location>
        <position position="476"/>
    </location>
    <ligand>
        <name>heme</name>
        <dbReference type="ChEBI" id="CHEBI:30413"/>
    </ligand>
    <ligandPart>
        <name>Fe</name>
        <dbReference type="ChEBI" id="CHEBI:18248"/>
    </ligandPart>
</feature>
<evidence type="ECO:0000313" key="7">
    <source>
        <dbReference type="EMBL" id="OWZ02579.1"/>
    </source>
</evidence>
<evidence type="ECO:0000256" key="3">
    <source>
        <dbReference type="ARBA" id="ARBA00023002"/>
    </source>
</evidence>
<comment type="cofactor">
    <cofactor evidence="5">
        <name>heme</name>
        <dbReference type="ChEBI" id="CHEBI:30413"/>
    </cofactor>
</comment>
<evidence type="ECO:0000256" key="4">
    <source>
        <dbReference type="ARBA" id="ARBA00023004"/>
    </source>
</evidence>
<evidence type="ECO:0000256" key="6">
    <source>
        <dbReference type="RuleBase" id="RU000461"/>
    </source>
</evidence>
<dbReference type="STRING" id="4795.A0A225VCB2"/>
<sequence>MSVDTSSAVLYAASCSLALWAGTKLLFPEPDRAARHRDSLPFLGETWAAIKHADHYYDWEAEWTEKMEGRPWMFDVVGRPTEFVIGRPELIEDILVTQFDKFGKGEYVHDALQDLLGDGIFAVDGHKWMQQRKTASNLFSMRELRESMATVVQDNVKHLDDTFHRAMNNGEPVDLFQLFNRFTFEVISEIAFGVKFGGLASETEHPVETAFNYAQQRLFERFLEPTWLWKLQRWLNIGGERELKEHVRTIDDTCYSIISRSIEKNQAVRRADDRHESSPGTDAKSKKRHLISLFLDGVSEKTKHDNEANTEQTADPKYLRDIVVAFMTAGRDSTTAALSWFFYTLTQHPETEMKIRQEICAKIPELASGSISSPSLVQANELVYLEAAVKEALRLNPAVPSNIREALEDVVLCDGTVVKAGEAVSWSSYSIGRMPHVWGTDAKEFKPERWIDAATGKLIAVSPFKFTLFNAGSRSCLGTKLAMMEIKITAASVLSKYNLTLVPGQSITYRLGLSLAMKNGFKVKAEKAIPVSHS</sequence>
<evidence type="ECO:0000256" key="1">
    <source>
        <dbReference type="ARBA" id="ARBA00010617"/>
    </source>
</evidence>
<proteinExistence type="inferred from homology"/>
<dbReference type="CDD" id="cd11064">
    <property type="entry name" value="CYP86A"/>
    <property type="match status" value="1"/>
</dbReference>
<keyword evidence="4 5" id="KW-0408">Iron</keyword>
<dbReference type="SUPFAM" id="SSF48264">
    <property type="entry name" value="Cytochrome P450"/>
    <property type="match status" value="1"/>
</dbReference>
<keyword evidence="3 6" id="KW-0560">Oxidoreductase</keyword>
<dbReference type="GO" id="GO:0020037">
    <property type="term" value="F:heme binding"/>
    <property type="evidence" value="ECO:0007669"/>
    <property type="project" value="InterPro"/>
</dbReference>
<dbReference type="GO" id="GO:0005506">
    <property type="term" value="F:iron ion binding"/>
    <property type="evidence" value="ECO:0007669"/>
    <property type="project" value="InterPro"/>
</dbReference>
<dbReference type="EMBL" id="NBNE01006074">
    <property type="protein sequence ID" value="OWZ02579.1"/>
    <property type="molecule type" value="Genomic_DNA"/>
</dbReference>
<dbReference type="Proteomes" id="UP000198211">
    <property type="component" value="Unassembled WGS sequence"/>
</dbReference>
<dbReference type="PROSITE" id="PS00086">
    <property type="entry name" value="CYTOCHROME_P450"/>
    <property type="match status" value="1"/>
</dbReference>
<dbReference type="InterPro" id="IPR017972">
    <property type="entry name" value="Cyt_P450_CS"/>
</dbReference>
<dbReference type="InterPro" id="IPR001128">
    <property type="entry name" value="Cyt_P450"/>
</dbReference>
<keyword evidence="2 5" id="KW-0479">Metal-binding</keyword>
<keyword evidence="8" id="KW-1185">Reference proteome</keyword>
<gene>
    <name evidence="7" type="ORF">PHMEG_00025836</name>
</gene>
<dbReference type="InterPro" id="IPR002401">
    <property type="entry name" value="Cyt_P450_E_grp-I"/>
</dbReference>
<dbReference type="GO" id="GO:0006629">
    <property type="term" value="P:lipid metabolic process"/>
    <property type="evidence" value="ECO:0007669"/>
    <property type="project" value="UniProtKB-ARBA"/>
</dbReference>
<evidence type="ECO:0000256" key="2">
    <source>
        <dbReference type="ARBA" id="ARBA00022723"/>
    </source>
</evidence>
<evidence type="ECO:0000313" key="8">
    <source>
        <dbReference type="Proteomes" id="UP000198211"/>
    </source>
</evidence>
<keyword evidence="5 6" id="KW-0349">Heme</keyword>
<dbReference type="PANTHER" id="PTHR24296">
    <property type="entry name" value="CYTOCHROME P450"/>
    <property type="match status" value="1"/>
</dbReference>
<dbReference type="Gene3D" id="1.10.630.10">
    <property type="entry name" value="Cytochrome P450"/>
    <property type="match status" value="1"/>
</dbReference>
<dbReference type="AlphaFoldDB" id="A0A225VCB2"/>
<accession>A0A225VCB2</accession>
<dbReference type="PRINTS" id="PR00463">
    <property type="entry name" value="EP450I"/>
</dbReference>
<keyword evidence="6" id="KW-0503">Monooxygenase</keyword>
<comment type="caution">
    <text evidence="7">The sequence shown here is derived from an EMBL/GenBank/DDBJ whole genome shotgun (WGS) entry which is preliminary data.</text>
</comment>
<reference evidence="8" key="1">
    <citation type="submission" date="2017-03" db="EMBL/GenBank/DDBJ databases">
        <title>Phytopthora megakarya and P. palmivora, two closely related causual agents of cacao black pod achieved similar genome size and gene model numbers by different mechanisms.</title>
        <authorList>
            <person name="Ali S."/>
            <person name="Shao J."/>
            <person name="Larry D.J."/>
            <person name="Kronmiller B."/>
            <person name="Shen D."/>
            <person name="Strem M.D."/>
            <person name="Melnick R.L."/>
            <person name="Guiltinan M.J."/>
            <person name="Tyler B.M."/>
            <person name="Meinhardt L.W."/>
            <person name="Bailey B.A."/>
        </authorList>
    </citation>
    <scope>NUCLEOTIDE SEQUENCE [LARGE SCALE GENOMIC DNA]</scope>
    <source>
        <strain evidence="8">zdho120</strain>
    </source>
</reference>
<dbReference type="GO" id="GO:0016705">
    <property type="term" value="F:oxidoreductase activity, acting on paired donors, with incorporation or reduction of molecular oxygen"/>
    <property type="evidence" value="ECO:0007669"/>
    <property type="project" value="InterPro"/>
</dbReference>
<evidence type="ECO:0000256" key="5">
    <source>
        <dbReference type="PIRSR" id="PIRSR602401-1"/>
    </source>
</evidence>
<organism evidence="7 8">
    <name type="scientific">Phytophthora megakarya</name>
    <dbReference type="NCBI Taxonomy" id="4795"/>
    <lineage>
        <taxon>Eukaryota</taxon>
        <taxon>Sar</taxon>
        <taxon>Stramenopiles</taxon>
        <taxon>Oomycota</taxon>
        <taxon>Peronosporomycetes</taxon>
        <taxon>Peronosporales</taxon>
        <taxon>Peronosporaceae</taxon>
        <taxon>Phytophthora</taxon>
    </lineage>
</organism>
<name>A0A225VCB2_9STRA</name>
<dbReference type="InterPro" id="IPR036396">
    <property type="entry name" value="Cyt_P450_sf"/>
</dbReference>
<comment type="similarity">
    <text evidence="1 6">Belongs to the cytochrome P450 family.</text>
</comment>
<dbReference type="Pfam" id="PF00067">
    <property type="entry name" value="p450"/>
    <property type="match status" value="1"/>
</dbReference>
<dbReference type="GO" id="GO:0004497">
    <property type="term" value="F:monooxygenase activity"/>
    <property type="evidence" value="ECO:0007669"/>
    <property type="project" value="UniProtKB-KW"/>
</dbReference>
<dbReference type="OrthoDB" id="1470350at2759"/>
<protein>
    <submittedName>
        <fullName evidence="7">Cytochrome P450</fullName>
    </submittedName>
</protein>